<dbReference type="InterPro" id="IPR011662">
    <property type="entry name" value="Secretin/TonB_short_N"/>
</dbReference>
<dbReference type="KEGG" id="tput:QJT81_17505"/>
<dbReference type="AlphaFoldDB" id="A0AA95HEI4"/>
<gene>
    <name evidence="12" type="primary">pilQ</name>
    <name evidence="12" type="ORF">QJT81_17505</name>
</gene>
<dbReference type="InterPro" id="IPR051808">
    <property type="entry name" value="Type_IV_pilus_biogenesis"/>
</dbReference>
<reference evidence="12" key="1">
    <citation type="journal article" date="2023" name="Int. J. Mol. Sci.">
        <title>Metagenomics Revealed a New Genus 'Candidatus Thiocaldithrix dubininis' gen. nov., sp. nov. and a New Species 'Candidatus Thiothrix putei' sp. nov. in the Family Thiotrichaceae, Some Members of Which Have Traits of Both Na+- and H+-Motive Energetics.</title>
        <authorList>
            <person name="Ravin N.V."/>
            <person name="Muntyan M.S."/>
            <person name="Smolyakov D.D."/>
            <person name="Rudenko T.S."/>
            <person name="Beletsky A.V."/>
            <person name="Mardanov A.V."/>
            <person name="Grabovich M.Y."/>
        </authorList>
    </citation>
    <scope>NUCLEOTIDE SEQUENCE</scope>
    <source>
        <strain evidence="12">GKL-02</strain>
    </source>
</reference>
<dbReference type="GO" id="GO:0009306">
    <property type="term" value="P:protein secretion"/>
    <property type="evidence" value="ECO:0007669"/>
    <property type="project" value="InterPro"/>
</dbReference>
<feature type="signal peptide" evidence="10">
    <location>
        <begin position="1"/>
        <end position="25"/>
    </location>
</feature>
<dbReference type="EMBL" id="CP124756">
    <property type="protein sequence ID" value="WGZ93574.1"/>
    <property type="molecule type" value="Genomic_DNA"/>
</dbReference>
<dbReference type="PANTHER" id="PTHR30604">
    <property type="entry name" value="PROTEIN TRANSPORT PROTEIN HOFQ"/>
    <property type="match status" value="1"/>
</dbReference>
<dbReference type="PANTHER" id="PTHR30604:SF1">
    <property type="entry name" value="DNA UTILIZATION PROTEIN HOFQ"/>
    <property type="match status" value="1"/>
</dbReference>
<evidence type="ECO:0000256" key="6">
    <source>
        <dbReference type="ARBA" id="ARBA00023136"/>
    </source>
</evidence>
<dbReference type="InterPro" id="IPR005543">
    <property type="entry name" value="PASTA_dom"/>
</dbReference>
<dbReference type="InterPro" id="IPR005644">
    <property type="entry name" value="NolW-like"/>
</dbReference>
<dbReference type="Gene3D" id="2.60.40.3470">
    <property type="match status" value="1"/>
</dbReference>
<evidence type="ECO:0000256" key="4">
    <source>
        <dbReference type="ARBA" id="ARBA00022729"/>
    </source>
</evidence>
<dbReference type="Pfam" id="PF07660">
    <property type="entry name" value="STN"/>
    <property type="match status" value="1"/>
</dbReference>
<dbReference type="InterPro" id="IPR004845">
    <property type="entry name" value="T2SS_GspD_CS"/>
</dbReference>
<dbReference type="InterPro" id="IPR013355">
    <property type="entry name" value="Pilus_4_PilQ"/>
</dbReference>
<evidence type="ECO:0000256" key="10">
    <source>
        <dbReference type="SAM" id="SignalP"/>
    </source>
</evidence>
<evidence type="ECO:0000256" key="3">
    <source>
        <dbReference type="ARBA" id="ARBA00022448"/>
    </source>
</evidence>
<evidence type="ECO:0000256" key="1">
    <source>
        <dbReference type="ARBA" id="ARBA00004442"/>
    </source>
</evidence>
<evidence type="ECO:0000256" key="7">
    <source>
        <dbReference type="ARBA" id="ARBA00023237"/>
    </source>
</evidence>
<dbReference type="NCBIfam" id="TIGR02515">
    <property type="entry name" value="IV_pilus_PilQ"/>
    <property type="match status" value="1"/>
</dbReference>
<evidence type="ECO:0000313" key="12">
    <source>
        <dbReference type="EMBL" id="WGZ93574.1"/>
    </source>
</evidence>
<dbReference type="InterPro" id="IPR021731">
    <property type="entry name" value="AMIN_dom"/>
</dbReference>
<feature type="domain" description="PASTA" evidence="11">
    <location>
        <begin position="256"/>
        <end position="318"/>
    </location>
</feature>
<dbReference type="InterPro" id="IPR001775">
    <property type="entry name" value="GspD/PilQ"/>
</dbReference>
<dbReference type="SMART" id="SM00965">
    <property type="entry name" value="STN"/>
    <property type="match status" value="1"/>
</dbReference>
<dbReference type="InterPro" id="IPR004846">
    <property type="entry name" value="T2SS/T3SS_dom"/>
</dbReference>
<comment type="similarity">
    <text evidence="2">Belongs to the bacterial secretin family. PilQ subfamily.</text>
</comment>
<evidence type="ECO:0000256" key="2">
    <source>
        <dbReference type="ARBA" id="ARBA00006304"/>
    </source>
</evidence>
<dbReference type="PRINTS" id="PR00811">
    <property type="entry name" value="BCTERIALGSPD"/>
</dbReference>
<proteinExistence type="inferred from homology"/>
<keyword evidence="6" id="KW-0472">Membrane</keyword>
<feature type="chain" id="PRO_5041671154" evidence="10">
    <location>
        <begin position="26"/>
        <end position="826"/>
    </location>
</feature>
<protein>
    <submittedName>
        <fullName evidence="12">Type IV pilus secretin PilQ</fullName>
    </submittedName>
</protein>
<sequence length="826" mass="88504">MKTIKQSVALAILMACTPASSLVFAADKQLQNITAQSAGNKTEIQLQFSSPVELPKGFLMENPSRLVFDFPATEVAPNTRSKAVNLGQVQTIDAANNKGKARVVVHLNGLVDHTVESRGNTVVMLFDNTGNKHDQKTPAPAMQRSGKAASDTFTPAPKTEIAAAPPTFVIPPQPQTAAKPSVVETQNLASLPSANKPLPLPELPIPQALPTDYAWYTPPDTTAPVTTPAPAPLNKTVAVAPKATAPVVANPVIAKAPTATPLPPVQASTAVNAASQLQGVDFRREPDGGGRVIINLPSANTQVSDSKSGNTITVTLADVDVPSDLQKRMDVMDFGTPVSGIDVAQRNDGARIRISSHEGFEHRTKRNGNEYTVYIDKLKVSAEEKLAGEQKKKNFTGEKLSLNFQDIEVRAVLQLLADFTDKNIVVSDTVAGNITVRLKDVPWDQALDIVLESKNLAMRENGNVIWVAPAAELTAKEQQELQSIKAKQELEPLVTEYIAINFAKATELSALIEKSKGEDKQSLLSPRGKVSVDERTNTLLVQDTATQVKAIRDLVKALDVPVEQVLIESRIVIANDTFGKELGARFGVTPMWVNQDSIGMGTGHLGAGTDKYWESATKALADTTGKSTVTIPGLNDRLSVNLPVTGAIGSYGFSILSKDFLVDLELSASQAESKSETISSPRVITSNQTKALIEQGVEIPYLQASSSGAANVAFKKAVLSLEVTPQITPDEHISMDLKVNQDTVGQIFSGVPSINTREVQTKVLVENGQTVVLGGVHEEETLSGTTKVPVLGDVPVLGRLFRTDNNSNKNRELLIFVTPKIVDSKR</sequence>
<organism evidence="12">
    <name type="scientific">Candidatus Thiothrix putei</name>
    <dbReference type="NCBI Taxonomy" id="3080811"/>
    <lineage>
        <taxon>Bacteria</taxon>
        <taxon>Pseudomonadati</taxon>
        <taxon>Pseudomonadota</taxon>
        <taxon>Gammaproteobacteria</taxon>
        <taxon>Thiotrichales</taxon>
        <taxon>Thiotrichaceae</taxon>
        <taxon>Thiothrix</taxon>
    </lineage>
</organism>
<keyword evidence="7" id="KW-0998">Cell outer membrane</keyword>
<keyword evidence="3 8" id="KW-0813">Transport</keyword>
<dbReference type="Gene3D" id="3.30.1370.120">
    <property type="match status" value="1"/>
</dbReference>
<dbReference type="Proteomes" id="UP001301326">
    <property type="component" value="Chromosome"/>
</dbReference>
<dbReference type="Gene3D" id="2.60.40.3500">
    <property type="match status" value="1"/>
</dbReference>
<feature type="region of interest" description="Disordered" evidence="9">
    <location>
        <begin position="129"/>
        <end position="153"/>
    </location>
</feature>
<comment type="subcellular location">
    <subcellularLocation>
        <location evidence="1 8">Cell outer membrane</location>
    </subcellularLocation>
</comment>
<dbReference type="Pfam" id="PF11741">
    <property type="entry name" value="AMIN"/>
    <property type="match status" value="2"/>
</dbReference>
<keyword evidence="5" id="KW-0653">Protein transport</keyword>
<dbReference type="InterPro" id="IPR038591">
    <property type="entry name" value="NolW-like_sf"/>
</dbReference>
<evidence type="ECO:0000256" key="5">
    <source>
        <dbReference type="ARBA" id="ARBA00022927"/>
    </source>
</evidence>
<evidence type="ECO:0000259" key="11">
    <source>
        <dbReference type="PROSITE" id="PS51178"/>
    </source>
</evidence>
<dbReference type="Pfam" id="PF00263">
    <property type="entry name" value="Secretin"/>
    <property type="match status" value="1"/>
</dbReference>
<dbReference type="PROSITE" id="PS51257">
    <property type="entry name" value="PROKAR_LIPOPROTEIN"/>
    <property type="match status" value="1"/>
</dbReference>
<evidence type="ECO:0000256" key="8">
    <source>
        <dbReference type="RuleBase" id="RU004004"/>
    </source>
</evidence>
<reference evidence="12" key="2">
    <citation type="submission" date="2023-04" db="EMBL/GenBank/DDBJ databases">
        <authorList>
            <person name="Beletskiy A.V."/>
            <person name="Mardanov A.V."/>
            <person name="Ravin N.V."/>
        </authorList>
    </citation>
    <scope>NUCLEOTIDE SEQUENCE</scope>
    <source>
        <strain evidence="12">GKL-02</strain>
    </source>
</reference>
<dbReference type="PROSITE" id="PS51178">
    <property type="entry name" value="PASTA"/>
    <property type="match status" value="1"/>
</dbReference>
<evidence type="ECO:0000256" key="9">
    <source>
        <dbReference type="SAM" id="MobiDB-lite"/>
    </source>
</evidence>
<dbReference type="GO" id="GO:0009279">
    <property type="term" value="C:cell outer membrane"/>
    <property type="evidence" value="ECO:0007669"/>
    <property type="project" value="UniProtKB-SubCell"/>
</dbReference>
<keyword evidence="4 10" id="KW-0732">Signal</keyword>
<dbReference type="Pfam" id="PF03958">
    <property type="entry name" value="Secretin_N"/>
    <property type="match status" value="1"/>
</dbReference>
<accession>A0AA95HEI4</accession>
<name>A0AA95HEI4_9GAMM</name>
<dbReference type="PROSITE" id="PS00875">
    <property type="entry name" value="T2SP_D"/>
    <property type="match status" value="1"/>
</dbReference>
<dbReference type="Gene3D" id="3.30.1370.130">
    <property type="match status" value="1"/>
</dbReference>